<feature type="signal peptide" evidence="7">
    <location>
        <begin position="1"/>
        <end position="22"/>
    </location>
</feature>
<evidence type="ECO:0000256" key="6">
    <source>
        <dbReference type="SAM" id="Phobius"/>
    </source>
</evidence>
<dbReference type="PANTHER" id="PTHR48043:SF145">
    <property type="entry name" value="FI06409P-RELATED"/>
    <property type="match status" value="1"/>
</dbReference>
<keyword evidence="6" id="KW-0812">Transmembrane</keyword>
<keyword evidence="6" id="KW-0472">Membrane</keyword>
<dbReference type="PANTHER" id="PTHR48043">
    <property type="entry name" value="EG:EG0003.4 PROTEIN-RELATED"/>
    <property type="match status" value="1"/>
</dbReference>
<dbReference type="SUPFAM" id="SSF53756">
    <property type="entry name" value="UDP-Glycosyltransferase/glycogen phosphorylase"/>
    <property type="match status" value="1"/>
</dbReference>
<dbReference type="Proteomes" id="UP000050741">
    <property type="component" value="Unassembled WGS sequence"/>
</dbReference>
<dbReference type="InterPro" id="IPR050271">
    <property type="entry name" value="UDP-glycosyltransferase"/>
</dbReference>
<evidence type="ECO:0000313" key="8">
    <source>
        <dbReference type="Proteomes" id="UP000050741"/>
    </source>
</evidence>
<reference evidence="9" key="3">
    <citation type="submission" date="2016-06" db="UniProtKB">
        <authorList>
            <consortium name="WormBaseParasite"/>
        </authorList>
    </citation>
    <scope>IDENTIFICATION</scope>
</reference>
<organism evidence="8 9">
    <name type="scientific">Globodera pallida</name>
    <name type="common">Potato cyst nematode worm</name>
    <name type="synonym">Heterodera pallida</name>
    <dbReference type="NCBI Taxonomy" id="36090"/>
    <lineage>
        <taxon>Eukaryota</taxon>
        <taxon>Metazoa</taxon>
        <taxon>Ecdysozoa</taxon>
        <taxon>Nematoda</taxon>
        <taxon>Chromadorea</taxon>
        <taxon>Rhabditida</taxon>
        <taxon>Tylenchina</taxon>
        <taxon>Tylenchomorpha</taxon>
        <taxon>Tylenchoidea</taxon>
        <taxon>Heteroderidae</taxon>
        <taxon>Heteroderinae</taxon>
        <taxon>Globodera</taxon>
    </lineage>
</organism>
<evidence type="ECO:0000256" key="7">
    <source>
        <dbReference type="SAM" id="SignalP"/>
    </source>
</evidence>
<reference evidence="8" key="1">
    <citation type="submission" date="2013-12" db="EMBL/GenBank/DDBJ databases">
        <authorList>
            <person name="Aslett M."/>
        </authorList>
    </citation>
    <scope>NUCLEOTIDE SEQUENCE [LARGE SCALE GENOMIC DNA]</scope>
    <source>
        <strain evidence="8">Lindley</strain>
    </source>
</reference>
<reference evidence="8" key="2">
    <citation type="submission" date="2014-05" db="EMBL/GenBank/DDBJ databases">
        <title>The genome and life-stage specific transcriptomes of Globodera pallida elucidate key aspects of plant parasitism by a cyst nematode.</title>
        <authorList>
            <person name="Cotton J.A."/>
            <person name="Lilley C.J."/>
            <person name="Jones L.M."/>
            <person name="Kikuchi T."/>
            <person name="Reid A.J."/>
            <person name="Thorpe P."/>
            <person name="Tsai I.J."/>
            <person name="Beasley H."/>
            <person name="Blok V."/>
            <person name="Cock P.J.A."/>
            <person name="Van den Akker S.E."/>
            <person name="Holroyd N."/>
            <person name="Hunt M."/>
            <person name="Mantelin S."/>
            <person name="Naghra H."/>
            <person name="Pain A."/>
            <person name="Palomares-Rius J.E."/>
            <person name="Zarowiecki M."/>
            <person name="Berriman M."/>
            <person name="Jones J.T."/>
            <person name="Urwin P.E."/>
        </authorList>
    </citation>
    <scope>NUCLEOTIDE SEQUENCE [LARGE SCALE GENOMIC DNA]</scope>
    <source>
        <strain evidence="8">Lindley</strain>
    </source>
</reference>
<dbReference type="AlphaFoldDB" id="A0A183BSN5"/>
<evidence type="ECO:0000256" key="4">
    <source>
        <dbReference type="ARBA" id="ARBA00022679"/>
    </source>
</evidence>
<feature type="chain" id="PRO_5008146559" description="glucuronosyltransferase" evidence="7">
    <location>
        <begin position="23"/>
        <end position="302"/>
    </location>
</feature>
<evidence type="ECO:0000256" key="3">
    <source>
        <dbReference type="ARBA" id="ARBA00022676"/>
    </source>
</evidence>
<sequence>MFFSKLIRLFLLFGVLALNCSAYKILVFSPTLSRSHMISNGRVADALASDEHDVTLVEIQYAVPLDVLNLALLKEQKFDVIISEQLNFCGAGVGHLLNIPINIILCSTSLQEHVTSLIGLPFPSSYVPSLMDSNVPDKMSLVQRFQNLMRQFVGYNYNFYGIDPLTQIFQKHFGIDFPDLRSIVNRLPDQFGRAIRTMLDDPSFGANAKRTKKLLSTKPFTAKERLLKNMRFLEMNGGELPELLSESRNMSVVQLYNLDLAMLATLALLTLLIILRYLAKFALASAILAKSLLMKTKKNKEE</sequence>
<keyword evidence="6" id="KW-1133">Transmembrane helix</keyword>
<dbReference type="EC" id="2.4.1.17" evidence="2"/>
<dbReference type="Pfam" id="PF00201">
    <property type="entry name" value="UDPGT"/>
    <property type="match status" value="1"/>
</dbReference>
<dbReference type="InterPro" id="IPR002213">
    <property type="entry name" value="UDP_glucos_trans"/>
</dbReference>
<keyword evidence="4" id="KW-0808">Transferase</keyword>
<dbReference type="GO" id="GO:0015020">
    <property type="term" value="F:glucuronosyltransferase activity"/>
    <property type="evidence" value="ECO:0007669"/>
    <property type="project" value="UniProtKB-EC"/>
</dbReference>
<evidence type="ECO:0000256" key="2">
    <source>
        <dbReference type="ARBA" id="ARBA00012544"/>
    </source>
</evidence>
<accession>A0A183BSN5</accession>
<evidence type="ECO:0000256" key="5">
    <source>
        <dbReference type="ARBA" id="ARBA00047475"/>
    </source>
</evidence>
<keyword evidence="7" id="KW-0732">Signal</keyword>
<keyword evidence="8" id="KW-1185">Reference proteome</keyword>
<feature type="transmembrane region" description="Helical" evidence="6">
    <location>
        <begin position="260"/>
        <end position="289"/>
    </location>
</feature>
<evidence type="ECO:0000256" key="1">
    <source>
        <dbReference type="ARBA" id="ARBA00009995"/>
    </source>
</evidence>
<proteinExistence type="inferred from homology"/>
<keyword evidence="3" id="KW-0328">Glycosyltransferase</keyword>
<comment type="similarity">
    <text evidence="1">Belongs to the UDP-glycosyltransferase family.</text>
</comment>
<evidence type="ECO:0000313" key="9">
    <source>
        <dbReference type="WBParaSite" id="GPLIN_000362100"/>
    </source>
</evidence>
<name>A0A183BSN5_GLOPA</name>
<dbReference type="WBParaSite" id="GPLIN_000362100">
    <property type="protein sequence ID" value="GPLIN_000362100"/>
    <property type="gene ID" value="GPLIN_000362100"/>
</dbReference>
<protein>
    <recommendedName>
        <fullName evidence="2">glucuronosyltransferase</fullName>
        <ecNumber evidence="2">2.4.1.17</ecNumber>
    </recommendedName>
</protein>
<comment type="catalytic activity">
    <reaction evidence="5">
        <text>glucuronate acceptor + UDP-alpha-D-glucuronate = acceptor beta-D-glucuronoside + UDP + H(+)</text>
        <dbReference type="Rhea" id="RHEA:21032"/>
        <dbReference type="ChEBI" id="CHEBI:15378"/>
        <dbReference type="ChEBI" id="CHEBI:58052"/>
        <dbReference type="ChEBI" id="CHEBI:58223"/>
        <dbReference type="ChEBI" id="CHEBI:132367"/>
        <dbReference type="ChEBI" id="CHEBI:132368"/>
        <dbReference type="EC" id="2.4.1.17"/>
    </reaction>
</comment>